<evidence type="ECO:0008006" key="3">
    <source>
        <dbReference type="Google" id="ProtNLM"/>
    </source>
</evidence>
<feature type="region of interest" description="Disordered" evidence="1">
    <location>
        <begin position="1"/>
        <end position="32"/>
    </location>
</feature>
<protein>
    <recommendedName>
        <fullName evidence="3">Thymidine phosphorylase</fullName>
    </recommendedName>
</protein>
<sequence length="223" mass="23575">MSPQPLAGSSARWLPSGNQPRRPASLDPVAAAGIPGGLDPQLSGEIAHMTAGVIVDRGRAEAAPDVVERLITLVDREGIDVVAGMWADSPATTLPGVLWRMYSLREQVRKAPDMVTDHYRAGLAAAEVQHAVVGVTEPPVPADLLALLDTVLSGLFTGDFAVALERAAAFCRVLSTGAAYEAQRLEESDALTARKLVRVALDHSAVAAELTSAAQLWRQDKLD</sequence>
<evidence type="ECO:0000256" key="1">
    <source>
        <dbReference type="SAM" id="MobiDB-lite"/>
    </source>
</evidence>
<dbReference type="AlphaFoldDB" id="A0AAU7DV93"/>
<reference evidence="2" key="1">
    <citation type="submission" date="2024-02" db="EMBL/GenBank/DDBJ databases">
        <title>Tomenella chthoni gen. nov. sp. nov., a member of the family Jonesiaceae isolated from bat guano.</title>
        <authorList>
            <person name="Miller S.L."/>
            <person name="King J."/>
            <person name="Sankaranarayanan K."/>
            <person name="Lawson P.A."/>
        </authorList>
    </citation>
    <scope>NUCLEOTIDE SEQUENCE</scope>
    <source>
        <strain evidence="2">BS-20</strain>
    </source>
</reference>
<evidence type="ECO:0000313" key="2">
    <source>
        <dbReference type="EMBL" id="XBH21629.1"/>
    </source>
</evidence>
<dbReference type="EMBL" id="CP146203">
    <property type="protein sequence ID" value="XBH21629.1"/>
    <property type="molecule type" value="Genomic_DNA"/>
</dbReference>
<accession>A0AAU7DV93</accession>
<proteinExistence type="predicted"/>
<name>A0AAU7DV93_9MICO</name>
<organism evidence="2">
    <name type="scientific">Jonesiaceae bacterium BS-20</name>
    <dbReference type="NCBI Taxonomy" id="3120821"/>
    <lineage>
        <taxon>Bacteria</taxon>
        <taxon>Bacillati</taxon>
        <taxon>Actinomycetota</taxon>
        <taxon>Actinomycetes</taxon>
        <taxon>Micrococcales</taxon>
        <taxon>Jonesiaceae</taxon>
    </lineage>
</organism>
<gene>
    <name evidence="2" type="ORF">V5R04_15700</name>
</gene>